<gene>
    <name evidence="1" type="ORF">K431DRAFT_284907</name>
</gene>
<evidence type="ECO:0000313" key="2">
    <source>
        <dbReference type="Proteomes" id="UP000799441"/>
    </source>
</evidence>
<keyword evidence="2" id="KW-1185">Reference proteome</keyword>
<reference evidence="1" key="1">
    <citation type="journal article" date="2020" name="Stud. Mycol.">
        <title>101 Dothideomycetes genomes: a test case for predicting lifestyles and emergence of pathogens.</title>
        <authorList>
            <person name="Haridas S."/>
            <person name="Albert R."/>
            <person name="Binder M."/>
            <person name="Bloem J."/>
            <person name="Labutti K."/>
            <person name="Salamov A."/>
            <person name="Andreopoulos B."/>
            <person name="Baker S."/>
            <person name="Barry K."/>
            <person name="Bills G."/>
            <person name="Bluhm B."/>
            <person name="Cannon C."/>
            <person name="Castanera R."/>
            <person name="Culley D."/>
            <person name="Daum C."/>
            <person name="Ezra D."/>
            <person name="Gonzalez J."/>
            <person name="Henrissat B."/>
            <person name="Kuo A."/>
            <person name="Liang C."/>
            <person name="Lipzen A."/>
            <person name="Lutzoni F."/>
            <person name="Magnuson J."/>
            <person name="Mondo S."/>
            <person name="Nolan M."/>
            <person name="Ohm R."/>
            <person name="Pangilinan J."/>
            <person name="Park H.-J."/>
            <person name="Ramirez L."/>
            <person name="Alfaro M."/>
            <person name="Sun H."/>
            <person name="Tritt A."/>
            <person name="Yoshinaga Y."/>
            <person name="Zwiers L.-H."/>
            <person name="Turgeon B."/>
            <person name="Goodwin S."/>
            <person name="Spatafora J."/>
            <person name="Crous P."/>
            <person name="Grigoriev I."/>
        </authorList>
    </citation>
    <scope>NUCLEOTIDE SEQUENCE</scope>
    <source>
        <strain evidence="1">CBS 116435</strain>
    </source>
</reference>
<protein>
    <submittedName>
        <fullName evidence="1">Uncharacterized protein</fullName>
    </submittedName>
</protein>
<accession>A0A9P4UQR0</accession>
<comment type="caution">
    <text evidence="1">The sequence shown here is derived from an EMBL/GenBank/DDBJ whole genome shotgun (WGS) entry which is preliminary data.</text>
</comment>
<sequence>MLPCLVYSASASVAGLQLRTSNQRQVLHSRTTSGTQILTPAQTYMLQPLTLVESLEFQYLSCWHPKPSSVPFPQYSYAPTALTCSKARRIR</sequence>
<proteinExistence type="predicted"/>
<dbReference type="EMBL" id="MU003791">
    <property type="protein sequence ID" value="KAF2721290.1"/>
    <property type="molecule type" value="Genomic_DNA"/>
</dbReference>
<name>A0A9P4UQR0_9PEZI</name>
<evidence type="ECO:0000313" key="1">
    <source>
        <dbReference type="EMBL" id="KAF2721290.1"/>
    </source>
</evidence>
<organism evidence="1 2">
    <name type="scientific">Polychaeton citri CBS 116435</name>
    <dbReference type="NCBI Taxonomy" id="1314669"/>
    <lineage>
        <taxon>Eukaryota</taxon>
        <taxon>Fungi</taxon>
        <taxon>Dikarya</taxon>
        <taxon>Ascomycota</taxon>
        <taxon>Pezizomycotina</taxon>
        <taxon>Dothideomycetes</taxon>
        <taxon>Dothideomycetidae</taxon>
        <taxon>Capnodiales</taxon>
        <taxon>Capnodiaceae</taxon>
        <taxon>Polychaeton</taxon>
    </lineage>
</organism>
<dbReference type="Proteomes" id="UP000799441">
    <property type="component" value="Unassembled WGS sequence"/>
</dbReference>
<dbReference type="AlphaFoldDB" id="A0A9P4UQR0"/>